<comment type="caution">
    <text evidence="1">The sequence shown here is derived from an EMBL/GenBank/DDBJ whole genome shotgun (WGS) entry which is preliminary data.</text>
</comment>
<reference evidence="1" key="1">
    <citation type="submission" date="2020-08" db="EMBL/GenBank/DDBJ databases">
        <title>Multicomponent nature underlies the extraordinary mechanical properties of spider dragline silk.</title>
        <authorList>
            <person name="Kono N."/>
            <person name="Nakamura H."/>
            <person name="Mori M."/>
            <person name="Yoshida Y."/>
            <person name="Ohtoshi R."/>
            <person name="Malay A.D."/>
            <person name="Moran D.A.P."/>
            <person name="Tomita M."/>
            <person name="Numata K."/>
            <person name="Arakawa K."/>
        </authorList>
    </citation>
    <scope>NUCLEOTIDE SEQUENCE</scope>
</reference>
<dbReference type="AlphaFoldDB" id="A0A8X6TUZ8"/>
<dbReference type="Proteomes" id="UP000887013">
    <property type="component" value="Unassembled WGS sequence"/>
</dbReference>
<evidence type="ECO:0000313" key="1">
    <source>
        <dbReference type="EMBL" id="GFT49082.1"/>
    </source>
</evidence>
<sequence length="135" mass="16000">MLNDSQNEMEFRDDSRSSFSSISISSIDTSSTCERKKQIESKIQTYTRIRQDTKLELAQNFSIHNDYEHPEYKSLKNSIKLFNEELRKFLPLLLTNMLPKVPFDPLMRMSYLAAQYLRFWIVLSSNQCRFDLLSN</sequence>
<accession>A0A8X6TUZ8</accession>
<proteinExistence type="predicted"/>
<protein>
    <submittedName>
        <fullName evidence="1">Uncharacterized protein</fullName>
    </submittedName>
</protein>
<dbReference type="EMBL" id="BMAW01111678">
    <property type="protein sequence ID" value="GFT49082.1"/>
    <property type="molecule type" value="Genomic_DNA"/>
</dbReference>
<name>A0A8X6TUZ8_NEPPI</name>
<organism evidence="1 2">
    <name type="scientific">Nephila pilipes</name>
    <name type="common">Giant wood spider</name>
    <name type="synonym">Nephila maculata</name>
    <dbReference type="NCBI Taxonomy" id="299642"/>
    <lineage>
        <taxon>Eukaryota</taxon>
        <taxon>Metazoa</taxon>
        <taxon>Ecdysozoa</taxon>
        <taxon>Arthropoda</taxon>
        <taxon>Chelicerata</taxon>
        <taxon>Arachnida</taxon>
        <taxon>Araneae</taxon>
        <taxon>Araneomorphae</taxon>
        <taxon>Entelegynae</taxon>
        <taxon>Araneoidea</taxon>
        <taxon>Nephilidae</taxon>
        <taxon>Nephila</taxon>
    </lineage>
</organism>
<keyword evidence="2" id="KW-1185">Reference proteome</keyword>
<gene>
    <name evidence="1" type="ORF">NPIL_421811</name>
</gene>
<evidence type="ECO:0000313" key="2">
    <source>
        <dbReference type="Proteomes" id="UP000887013"/>
    </source>
</evidence>